<evidence type="ECO:0000256" key="7">
    <source>
        <dbReference type="ARBA" id="ARBA00023212"/>
    </source>
</evidence>
<name>U6MML7_9EIME</name>
<dbReference type="PANTHER" id="PTHR10623">
    <property type="entry name" value="MICROTUBULE-ASSOCIATED PROTEIN RP/EB FAMILY MEMBER"/>
    <property type="match status" value="1"/>
</dbReference>
<keyword evidence="8" id="KW-0131">Cell cycle</keyword>
<dbReference type="RefSeq" id="XP_013440262.1">
    <property type="nucleotide sequence ID" value="XM_013584808.1"/>
</dbReference>
<dbReference type="PROSITE" id="PS51230">
    <property type="entry name" value="EB1_C"/>
    <property type="match status" value="1"/>
</dbReference>
<dbReference type="SUPFAM" id="SSF140612">
    <property type="entry name" value="EB1 dimerisation domain-like"/>
    <property type="match status" value="1"/>
</dbReference>
<feature type="region of interest" description="Disordered" evidence="10">
    <location>
        <begin position="1"/>
        <end position="20"/>
    </location>
</feature>
<dbReference type="InterPro" id="IPR004953">
    <property type="entry name" value="EB1_C"/>
</dbReference>
<dbReference type="InterPro" id="IPR001715">
    <property type="entry name" value="CH_dom"/>
</dbReference>
<evidence type="ECO:0000256" key="5">
    <source>
        <dbReference type="ARBA" id="ARBA00022701"/>
    </source>
</evidence>
<feature type="compositionally biased region" description="Low complexity" evidence="10">
    <location>
        <begin position="190"/>
        <end position="212"/>
    </location>
</feature>
<keyword evidence="6" id="KW-0498">Mitosis</keyword>
<keyword evidence="4" id="KW-0132">Cell division</keyword>
<evidence type="ECO:0000256" key="6">
    <source>
        <dbReference type="ARBA" id="ARBA00022776"/>
    </source>
</evidence>
<comment type="subcellular location">
    <subcellularLocation>
        <location evidence="1">Cytoplasm</location>
        <location evidence="1">Cytoskeleton</location>
    </subcellularLocation>
</comment>
<keyword evidence="3" id="KW-0963">Cytoplasm</keyword>
<dbReference type="GeneID" id="25473048"/>
<reference evidence="13" key="2">
    <citation type="submission" date="2013-10" db="EMBL/GenBank/DDBJ databases">
        <authorList>
            <person name="Aslett M."/>
        </authorList>
    </citation>
    <scope>NUCLEOTIDE SEQUENCE [LARGE SCALE GENOMIC DNA]</scope>
    <source>
        <strain evidence="13">Houghton</strain>
    </source>
</reference>
<keyword evidence="14" id="KW-1185">Reference proteome</keyword>
<dbReference type="Pfam" id="PF03271">
    <property type="entry name" value="EB1"/>
    <property type="match status" value="1"/>
</dbReference>
<dbReference type="GO" id="GO:0008017">
    <property type="term" value="F:microtubule binding"/>
    <property type="evidence" value="ECO:0007669"/>
    <property type="project" value="InterPro"/>
</dbReference>
<reference evidence="13" key="1">
    <citation type="submission" date="2013-10" db="EMBL/GenBank/DDBJ databases">
        <title>Genomic analysis of the causative agents of coccidiosis in chickens.</title>
        <authorList>
            <person name="Reid A.J."/>
            <person name="Blake D."/>
            <person name="Billington K."/>
            <person name="Browne H."/>
            <person name="Dunn M."/>
            <person name="Hung S."/>
            <person name="Kawahara F."/>
            <person name="Miranda-Saavedra D."/>
            <person name="Mourier T."/>
            <person name="Nagra H."/>
            <person name="Otto T.D."/>
            <person name="Rawlings N."/>
            <person name="Sanchez A."/>
            <person name="Sanders M."/>
            <person name="Subramaniam C."/>
            <person name="Tay Y."/>
            <person name="Dear P."/>
            <person name="Doerig C."/>
            <person name="Gruber A."/>
            <person name="Parkinson J."/>
            <person name="Shirley M."/>
            <person name="Wan K.L."/>
            <person name="Berriman M."/>
            <person name="Tomley F."/>
            <person name="Pain A."/>
        </authorList>
    </citation>
    <scope>NUCLEOTIDE SEQUENCE [LARGE SCALE GENOMIC DNA]</scope>
    <source>
        <strain evidence="13">Houghton</strain>
    </source>
</reference>
<protein>
    <submittedName>
        <fullName evidence="13">Microtubule-associated protein RP/EB family member 3, putative</fullName>
    </submittedName>
</protein>
<feature type="domain" description="Calponin-homology (CH)" evidence="11">
    <location>
        <begin position="30"/>
        <end position="134"/>
    </location>
</feature>
<accession>U6MML7</accession>
<evidence type="ECO:0000256" key="2">
    <source>
        <dbReference type="ARBA" id="ARBA00010729"/>
    </source>
</evidence>
<dbReference type="Gene3D" id="1.10.418.10">
    <property type="entry name" value="Calponin-like domain"/>
    <property type="match status" value="1"/>
</dbReference>
<dbReference type="EMBL" id="HG722624">
    <property type="protein sequence ID" value="CDJ62900.1"/>
    <property type="molecule type" value="Genomic_DNA"/>
</dbReference>
<feature type="region of interest" description="Disordered" evidence="10">
    <location>
        <begin position="190"/>
        <end position="250"/>
    </location>
</feature>
<evidence type="ECO:0000259" key="11">
    <source>
        <dbReference type="PROSITE" id="PS50021"/>
    </source>
</evidence>
<sequence length="317" mass="34465">MSLCGASPPPGGGAREADPSSVGMMEGAFFVGRTELLEWLNSSLQLKLSKVEECASGCVYLQALDWLLGPRSRVAMGRVKWGARLEYEFVHNYKLLQAAFDAHQVHKHIEVNKLVKAKYQDNLEFLQWLKAFCDRQAPLYATDVPYDPLERRRLGIGPFPAWAPVGPEGAPKKPSAAAYASSTAAAKPAAAAHASSRCRVQQQQQQQQQQRPGAGGSGGGAGASQKRQQQQQAQQEPQQPSQQRLRGDAAAAAAAAAVETLQGELQQAVLERDFYYGKLRRIEILCEAPGQTALSVEQLQAILYAKDDPEEPLEGTN</sequence>
<dbReference type="OrthoDB" id="2119228at2759"/>
<dbReference type="SUPFAM" id="SSF47576">
    <property type="entry name" value="Calponin-homology domain, CH-domain"/>
    <property type="match status" value="1"/>
</dbReference>
<dbReference type="GO" id="GO:0051301">
    <property type="term" value="P:cell division"/>
    <property type="evidence" value="ECO:0007669"/>
    <property type="project" value="UniProtKB-KW"/>
</dbReference>
<feature type="domain" description="EB1 C-terminal" evidence="12">
    <location>
        <begin position="243"/>
        <end position="312"/>
    </location>
</feature>
<evidence type="ECO:0000256" key="1">
    <source>
        <dbReference type="ARBA" id="ARBA00004245"/>
    </source>
</evidence>
<evidence type="ECO:0000256" key="3">
    <source>
        <dbReference type="ARBA" id="ARBA00022490"/>
    </source>
</evidence>
<dbReference type="InterPro" id="IPR027328">
    <property type="entry name" value="MAPRE"/>
</dbReference>
<dbReference type="InterPro" id="IPR036133">
    <property type="entry name" value="EB1_C_sf"/>
</dbReference>
<dbReference type="VEuPathDB" id="ToxoDB:ENH_00028820"/>
<evidence type="ECO:0000256" key="10">
    <source>
        <dbReference type="SAM" id="MobiDB-lite"/>
    </source>
</evidence>
<keyword evidence="7" id="KW-0206">Cytoskeleton</keyword>
<evidence type="ECO:0000313" key="13">
    <source>
        <dbReference type="EMBL" id="CDJ62900.1"/>
    </source>
</evidence>
<dbReference type="Gene3D" id="1.20.5.1430">
    <property type="match status" value="1"/>
</dbReference>
<evidence type="ECO:0000256" key="9">
    <source>
        <dbReference type="PROSITE-ProRule" id="PRU00576"/>
    </source>
</evidence>
<dbReference type="Proteomes" id="UP000030754">
    <property type="component" value="Unassembled WGS sequence"/>
</dbReference>
<keyword evidence="5 9" id="KW-0493">Microtubule</keyword>
<dbReference type="FunFam" id="1.10.418.10:FF:000028">
    <property type="entry name" value="RP/EB family microtubule-associated protein"/>
    <property type="match status" value="1"/>
</dbReference>
<evidence type="ECO:0000256" key="4">
    <source>
        <dbReference type="ARBA" id="ARBA00022618"/>
    </source>
</evidence>
<dbReference type="PROSITE" id="PS50021">
    <property type="entry name" value="CH"/>
    <property type="match status" value="1"/>
</dbReference>
<organism evidence="13 14">
    <name type="scientific">Eimeria necatrix</name>
    <dbReference type="NCBI Taxonomy" id="51315"/>
    <lineage>
        <taxon>Eukaryota</taxon>
        <taxon>Sar</taxon>
        <taxon>Alveolata</taxon>
        <taxon>Apicomplexa</taxon>
        <taxon>Conoidasida</taxon>
        <taxon>Coccidia</taxon>
        <taxon>Eucoccidiorida</taxon>
        <taxon>Eimeriorina</taxon>
        <taxon>Eimeriidae</taxon>
        <taxon>Eimeria</taxon>
    </lineage>
</organism>
<dbReference type="InterPro" id="IPR036872">
    <property type="entry name" value="CH_dom_sf"/>
</dbReference>
<evidence type="ECO:0000256" key="8">
    <source>
        <dbReference type="ARBA" id="ARBA00023306"/>
    </source>
</evidence>
<proteinExistence type="inferred from homology"/>
<comment type="similarity">
    <text evidence="2">Belongs to the MAPRE family.</text>
</comment>
<dbReference type="AlphaFoldDB" id="U6MML7"/>
<evidence type="ECO:0000259" key="12">
    <source>
        <dbReference type="PROSITE" id="PS51230"/>
    </source>
</evidence>
<feature type="compositionally biased region" description="Low complexity" evidence="10">
    <location>
        <begin position="223"/>
        <end position="250"/>
    </location>
</feature>
<dbReference type="GO" id="GO:0005874">
    <property type="term" value="C:microtubule"/>
    <property type="evidence" value="ECO:0007669"/>
    <property type="project" value="UniProtKB-KW"/>
</dbReference>
<evidence type="ECO:0000313" key="14">
    <source>
        <dbReference type="Proteomes" id="UP000030754"/>
    </source>
</evidence>
<feature type="compositionally biased region" description="Gly residues" evidence="10">
    <location>
        <begin position="213"/>
        <end position="222"/>
    </location>
</feature>
<gene>
    <name evidence="13" type="ORF">ENH_00028820</name>
</gene>